<proteinExistence type="predicted"/>
<evidence type="ECO:0000313" key="3">
    <source>
        <dbReference type="EMBL" id="MDM5142044.1"/>
    </source>
</evidence>
<evidence type="ECO:0000256" key="1">
    <source>
        <dbReference type="SAM" id="MobiDB-lite"/>
    </source>
</evidence>
<gene>
    <name evidence="3" type="ORF">OB959_19955</name>
</gene>
<evidence type="ECO:0000259" key="2">
    <source>
        <dbReference type="Pfam" id="PF18864"/>
    </source>
</evidence>
<dbReference type="Proteomes" id="UP001168216">
    <property type="component" value="Unassembled WGS sequence"/>
</dbReference>
<reference evidence="3" key="1">
    <citation type="submission" date="2023-08" db="EMBL/GenBank/DDBJ databases">
        <title>WGS of Aeromonas isolates.</title>
        <authorList>
            <person name="Lee H."/>
        </authorList>
    </citation>
    <scope>NUCLEOTIDE SEQUENCE</scope>
    <source>
        <strain evidence="3">SL22</strain>
    </source>
</reference>
<evidence type="ECO:0000313" key="4">
    <source>
        <dbReference type="Proteomes" id="UP001168216"/>
    </source>
</evidence>
<comment type="caution">
    <text evidence="3">The sequence shown here is derived from an EMBL/GenBank/DDBJ whole genome shotgun (WGS) entry which is preliminary data.</text>
</comment>
<feature type="domain" description="AbiTii" evidence="2">
    <location>
        <begin position="4"/>
        <end position="176"/>
    </location>
</feature>
<name>A0AAW7I1E2_9GAMM</name>
<dbReference type="EMBL" id="JAOPLV010000012">
    <property type="protein sequence ID" value="MDM5142044.1"/>
    <property type="molecule type" value="Genomic_DNA"/>
</dbReference>
<protein>
    <recommendedName>
        <fullName evidence="2">AbiTii domain-containing protein</fullName>
    </recommendedName>
</protein>
<sequence>MPALLTDLINQASDPAVKTADLLRKAKVIAHRLQLSDQLAWIDLEQRGYRESDPLPLYRFIRAPVYLRDVRTGELTDLFTFQADREIPAQAHLCLDSISKLEALGSQGPLYVQLPSGHRVYDGLSAKARDQYQVVHQLDASQLHAVVAQVRDKVLDWALELAKAGVEGDEMPSPPQPLAPVTIRIEGGIHGGQLMVSSPGGQQQQTIIGEQKAADPSGLAQGIRQPADRDTRQSEQDSLKPQAATAKRKWPLIVVLAGSSVLAVLQGAGGGVLSELVLKWLATLSGG</sequence>
<accession>A0AAW7I1E2</accession>
<dbReference type="InterPro" id="IPR041304">
    <property type="entry name" value="AbiTii"/>
</dbReference>
<feature type="compositionally biased region" description="Basic and acidic residues" evidence="1">
    <location>
        <begin position="226"/>
        <end position="238"/>
    </location>
</feature>
<feature type="region of interest" description="Disordered" evidence="1">
    <location>
        <begin position="198"/>
        <end position="243"/>
    </location>
</feature>
<dbReference type="RefSeq" id="WP_234591953.1">
    <property type="nucleotide sequence ID" value="NZ_JAOPLV010000012.1"/>
</dbReference>
<dbReference type="AlphaFoldDB" id="A0AAW7I1E2"/>
<organism evidence="3 4">
    <name type="scientific">Aeromonas bestiarum</name>
    <dbReference type="NCBI Taxonomy" id="105751"/>
    <lineage>
        <taxon>Bacteria</taxon>
        <taxon>Pseudomonadati</taxon>
        <taxon>Pseudomonadota</taxon>
        <taxon>Gammaproteobacteria</taxon>
        <taxon>Aeromonadales</taxon>
        <taxon>Aeromonadaceae</taxon>
        <taxon>Aeromonas</taxon>
    </lineage>
</organism>
<feature type="compositionally biased region" description="Low complexity" evidence="1">
    <location>
        <begin position="200"/>
        <end position="211"/>
    </location>
</feature>
<dbReference type="Pfam" id="PF18864">
    <property type="entry name" value="AbiTii"/>
    <property type="match status" value="1"/>
</dbReference>